<feature type="compositionally biased region" description="Basic and acidic residues" evidence="2">
    <location>
        <begin position="457"/>
        <end position="480"/>
    </location>
</feature>
<keyword evidence="1 3" id="KW-1133">Transmembrane helix</keyword>
<dbReference type="SUPFAM" id="SSF54631">
    <property type="entry name" value="CBS-domain pair"/>
    <property type="match status" value="1"/>
</dbReference>
<feature type="compositionally biased region" description="Basic and acidic residues" evidence="2">
    <location>
        <begin position="656"/>
        <end position="668"/>
    </location>
</feature>
<dbReference type="InterPro" id="IPR046342">
    <property type="entry name" value="CBS_dom_sf"/>
</dbReference>
<evidence type="ECO:0000256" key="3">
    <source>
        <dbReference type="SAM" id="Phobius"/>
    </source>
</evidence>
<evidence type="ECO:0000256" key="1">
    <source>
        <dbReference type="PROSITE-ProRule" id="PRU01193"/>
    </source>
</evidence>
<feature type="region of interest" description="Disordered" evidence="2">
    <location>
        <begin position="398"/>
        <end position="482"/>
    </location>
</feature>
<feature type="transmembrane region" description="Helical" evidence="3">
    <location>
        <begin position="61"/>
        <end position="85"/>
    </location>
</feature>
<dbReference type="EMBL" id="JASBNA010000004">
    <property type="protein sequence ID" value="KAK7692556.1"/>
    <property type="molecule type" value="Genomic_DNA"/>
</dbReference>
<evidence type="ECO:0000313" key="5">
    <source>
        <dbReference type="EMBL" id="KAK7692556.1"/>
    </source>
</evidence>
<feature type="transmembrane region" description="Helical" evidence="3">
    <location>
        <begin position="118"/>
        <end position="139"/>
    </location>
</feature>
<organism evidence="5 6">
    <name type="scientific">Cerrena zonata</name>
    <dbReference type="NCBI Taxonomy" id="2478898"/>
    <lineage>
        <taxon>Eukaryota</taxon>
        <taxon>Fungi</taxon>
        <taxon>Dikarya</taxon>
        <taxon>Basidiomycota</taxon>
        <taxon>Agaricomycotina</taxon>
        <taxon>Agaricomycetes</taxon>
        <taxon>Polyporales</taxon>
        <taxon>Cerrenaceae</taxon>
        <taxon>Cerrena</taxon>
    </lineage>
</organism>
<dbReference type="PROSITE" id="PS51846">
    <property type="entry name" value="CNNM"/>
    <property type="match status" value="1"/>
</dbReference>
<feature type="compositionally biased region" description="Basic residues" evidence="2">
    <location>
        <begin position="620"/>
        <end position="634"/>
    </location>
</feature>
<feature type="region of interest" description="Disordered" evidence="2">
    <location>
        <begin position="546"/>
        <end position="694"/>
    </location>
</feature>
<accession>A0AAW0GGL5</accession>
<evidence type="ECO:0000259" key="4">
    <source>
        <dbReference type="PROSITE" id="PS51846"/>
    </source>
</evidence>
<dbReference type="FunFam" id="3.10.580.10:FF:000053">
    <property type="entry name" value="Unplaced genomic scaffold supercont1.12, whole genome shotgun sequence"/>
    <property type="match status" value="1"/>
</dbReference>
<name>A0AAW0GGL5_9APHY</name>
<proteinExistence type="predicted"/>
<evidence type="ECO:0000313" key="6">
    <source>
        <dbReference type="Proteomes" id="UP001385951"/>
    </source>
</evidence>
<dbReference type="InterPro" id="IPR045095">
    <property type="entry name" value="ACDP"/>
</dbReference>
<keyword evidence="6" id="KW-1185">Reference proteome</keyword>
<feature type="compositionally biased region" description="Basic and acidic residues" evidence="2">
    <location>
        <begin position="590"/>
        <end position="601"/>
    </location>
</feature>
<protein>
    <recommendedName>
        <fullName evidence="4">CNNM transmembrane domain-containing protein</fullName>
    </recommendedName>
</protein>
<feature type="domain" description="CNNM transmembrane" evidence="4">
    <location>
        <begin position="56"/>
        <end position="235"/>
    </location>
</feature>
<dbReference type="PANTHER" id="PTHR12064:SF90">
    <property type="entry name" value="CNNM TRANSMEMBRANE DOMAIN-CONTAINING PROTEIN"/>
    <property type="match status" value="1"/>
</dbReference>
<dbReference type="Pfam" id="PF01595">
    <property type="entry name" value="CNNM"/>
    <property type="match status" value="1"/>
</dbReference>
<dbReference type="PANTHER" id="PTHR12064">
    <property type="entry name" value="METAL TRANSPORTER CNNM"/>
    <property type="match status" value="1"/>
</dbReference>
<dbReference type="GO" id="GO:0030026">
    <property type="term" value="P:intracellular manganese ion homeostasis"/>
    <property type="evidence" value="ECO:0007669"/>
    <property type="project" value="TreeGrafter"/>
</dbReference>
<dbReference type="AlphaFoldDB" id="A0AAW0GGL5"/>
<sequence length="694" mass="76546">MVPPLIRSPNARGSRLLYPIASFIVNQAPKVASRLFNYNTTDAEHHVLRKRAEELPASRKVIYGILIPILVLLSGLFAGLTLGYMSLDETQLHVLSISGTPKQKEYARKIQPIRKNGHLLLITLILANMIANETLPVIFDPLLGGPAGVVASTALIVIFAEIIPQSVCTRYGLAIGANMAWFVRILIFALGIISWPVAKFLELILGSHHGIMYRRAELKELIAMHSSNGEFGGDLKTDTVTIIGATLDLQEKVVRQAMTPINKVFMLNKYDKLDHDTMKRIYDTGHSRIPIYEEVELPLIGGPQSDRESTSTTIKPRVVKKIIGVFLVKQCLMLDPKDATPISTLPLNALPSVPSNFSLLQMLDKFQEGRSHMAVVSRMSYEKAASVKQEVKKGLTRRLKERVGMGDSSSSESSDDEVDVDATASTDGSSQEGTLNGGHSKKRKWGRRRKSKKKSNKNLDLEKGDGQTERSSEGDPDKVPVKTTWEKISIAGREQSMPDDAVLLKDGAEELLQNLDPMVMPLGIITLEDVLEELIGEEIYDEFDPEGHSHLAHYNPPSKRKISRGPGATTNLDIPAVHLPTSADPTTDPTSDKLELEERSHSQPPSRNPSFVTSLSALVSHKKQRGRSSSRTRQRQNLSASDTDLVRRVKAPVGRSEGKGRVSPHREESGEEEERIPSDADRHGPDISGDNVEN</sequence>
<feature type="compositionally biased region" description="Polar residues" evidence="2">
    <location>
        <begin position="602"/>
        <end position="617"/>
    </location>
</feature>
<gene>
    <name evidence="5" type="ORF">QCA50_004186</name>
</gene>
<dbReference type="GO" id="GO:0005737">
    <property type="term" value="C:cytoplasm"/>
    <property type="evidence" value="ECO:0007669"/>
    <property type="project" value="TreeGrafter"/>
</dbReference>
<comment type="caution">
    <text evidence="5">The sequence shown here is derived from an EMBL/GenBank/DDBJ whole genome shotgun (WGS) entry which is preliminary data.</text>
</comment>
<dbReference type="GO" id="GO:0016020">
    <property type="term" value="C:membrane"/>
    <property type="evidence" value="ECO:0007669"/>
    <property type="project" value="UniProtKB-UniRule"/>
</dbReference>
<feature type="transmembrane region" description="Helical" evidence="3">
    <location>
        <begin position="175"/>
        <end position="198"/>
    </location>
</feature>
<dbReference type="Proteomes" id="UP001385951">
    <property type="component" value="Unassembled WGS sequence"/>
</dbReference>
<evidence type="ECO:0000256" key="2">
    <source>
        <dbReference type="SAM" id="MobiDB-lite"/>
    </source>
</evidence>
<keyword evidence="1 3" id="KW-0812">Transmembrane</keyword>
<feature type="compositionally biased region" description="Low complexity" evidence="2">
    <location>
        <begin position="580"/>
        <end position="589"/>
    </location>
</feature>
<feature type="compositionally biased region" description="Basic residues" evidence="2">
    <location>
        <begin position="439"/>
        <end position="456"/>
    </location>
</feature>
<keyword evidence="1 3" id="KW-0472">Membrane</keyword>
<dbReference type="GO" id="GO:0010960">
    <property type="term" value="P:magnesium ion homeostasis"/>
    <property type="evidence" value="ECO:0007669"/>
    <property type="project" value="InterPro"/>
</dbReference>
<feature type="transmembrane region" description="Helical" evidence="3">
    <location>
        <begin position="145"/>
        <end position="163"/>
    </location>
</feature>
<feature type="compositionally biased region" description="Basic and acidic residues" evidence="2">
    <location>
        <begin position="675"/>
        <end position="685"/>
    </location>
</feature>
<dbReference type="InterPro" id="IPR002550">
    <property type="entry name" value="CNNM"/>
</dbReference>
<reference evidence="5 6" key="1">
    <citation type="submission" date="2022-09" db="EMBL/GenBank/DDBJ databases">
        <authorList>
            <person name="Palmer J.M."/>
        </authorList>
    </citation>
    <scope>NUCLEOTIDE SEQUENCE [LARGE SCALE GENOMIC DNA]</scope>
    <source>
        <strain evidence="5 6">DSM 7382</strain>
    </source>
</reference>
<dbReference type="Gene3D" id="3.10.580.10">
    <property type="entry name" value="CBS-domain"/>
    <property type="match status" value="2"/>
</dbReference>